<dbReference type="GO" id="GO:0045900">
    <property type="term" value="P:negative regulation of translational elongation"/>
    <property type="evidence" value="ECO:0007669"/>
    <property type="project" value="TreeGrafter"/>
</dbReference>
<dbReference type="GO" id="GO:0022627">
    <property type="term" value="C:cytosolic small ribosomal subunit"/>
    <property type="evidence" value="ECO:0007669"/>
    <property type="project" value="TreeGrafter"/>
</dbReference>
<evidence type="ECO:0000256" key="1">
    <source>
        <dbReference type="ARBA" id="ARBA00022845"/>
    </source>
</evidence>
<dbReference type="InterPro" id="IPR050574">
    <property type="entry name" value="HPF/YfiA_ribosome-assoc"/>
</dbReference>
<dbReference type="PANTHER" id="PTHR33231">
    <property type="entry name" value="30S RIBOSOMAL PROTEIN"/>
    <property type="match status" value="1"/>
</dbReference>
<dbReference type="AlphaFoldDB" id="A0A199W937"/>
<dbReference type="CDD" id="cd00552">
    <property type="entry name" value="RaiA"/>
    <property type="match status" value="1"/>
</dbReference>
<organism evidence="4 5">
    <name type="scientific">Ananas comosus</name>
    <name type="common">Pineapple</name>
    <name type="synonym">Ananas ananas</name>
    <dbReference type="NCBI Taxonomy" id="4615"/>
    <lineage>
        <taxon>Eukaryota</taxon>
        <taxon>Viridiplantae</taxon>
        <taxon>Streptophyta</taxon>
        <taxon>Embryophyta</taxon>
        <taxon>Tracheophyta</taxon>
        <taxon>Spermatophyta</taxon>
        <taxon>Magnoliopsida</taxon>
        <taxon>Liliopsida</taxon>
        <taxon>Poales</taxon>
        <taxon>Bromeliaceae</taxon>
        <taxon>Bromelioideae</taxon>
        <taxon>Ananas</taxon>
    </lineage>
</organism>
<feature type="region of interest" description="Disordered" evidence="2">
    <location>
        <begin position="194"/>
        <end position="220"/>
    </location>
</feature>
<dbReference type="NCBIfam" id="TIGR00741">
    <property type="entry name" value="yfiA"/>
    <property type="match status" value="1"/>
</dbReference>
<name>A0A199W937_ANACO</name>
<dbReference type="InterPro" id="IPR036567">
    <property type="entry name" value="RHF-like"/>
</dbReference>
<dbReference type="Proteomes" id="UP000515123">
    <property type="component" value="Linkage group 5"/>
</dbReference>
<dbReference type="InterPro" id="IPR038416">
    <property type="entry name" value="Ribosom_S30AE_C_sf"/>
</dbReference>
<dbReference type="RefSeq" id="XP_020089220.1">
    <property type="nucleotide sequence ID" value="XM_020233631.1"/>
</dbReference>
<dbReference type="GO" id="GO:0043024">
    <property type="term" value="F:ribosomal small subunit binding"/>
    <property type="evidence" value="ECO:0007669"/>
    <property type="project" value="TreeGrafter"/>
</dbReference>
<evidence type="ECO:0000259" key="3">
    <source>
        <dbReference type="Pfam" id="PF16321"/>
    </source>
</evidence>
<dbReference type="PANTHER" id="PTHR33231:SF1">
    <property type="entry name" value="30S RIBOSOMAL PROTEIN"/>
    <property type="match status" value="1"/>
</dbReference>
<dbReference type="Pfam" id="PF02482">
    <property type="entry name" value="Ribosomal_S30AE"/>
    <property type="match status" value="1"/>
</dbReference>
<keyword evidence="1" id="KW-0810">Translation regulation</keyword>
<reference evidence="7" key="2">
    <citation type="submission" date="2025-04" db="UniProtKB">
        <authorList>
            <consortium name="RefSeq"/>
        </authorList>
    </citation>
    <scope>IDENTIFICATION</scope>
    <source>
        <tissue evidence="7">Leaf</tissue>
    </source>
</reference>
<proteinExistence type="inferred from homology"/>
<dbReference type="Gene3D" id="3.30.160.100">
    <property type="entry name" value="Ribosome hibernation promotion factor-like"/>
    <property type="match status" value="1"/>
</dbReference>
<dbReference type="FunFam" id="3.30.505.50:FF:000003">
    <property type="entry name" value="ribosome-binding factor PSRP1, chloroplastic"/>
    <property type="match status" value="1"/>
</dbReference>
<evidence type="ECO:0000313" key="5">
    <source>
        <dbReference type="Proteomes" id="UP000092600"/>
    </source>
</evidence>
<dbReference type="InterPro" id="IPR034694">
    <property type="entry name" value="HPF_long/plastid"/>
</dbReference>
<evidence type="ECO:0000313" key="4">
    <source>
        <dbReference type="EMBL" id="OAY85982.1"/>
    </source>
</evidence>
<dbReference type="InterPro" id="IPR003489">
    <property type="entry name" value="RHF/RaiA"/>
</dbReference>
<sequence length="313" mass="35358">MATVAWATGHACFHSQVPSLIHPKNPPFSRNLLLRSELLGHALLVKPEELRSVARKSSVGGGGGIRMSWDGPLSSVRLIVQGKNLDLTDKVKKHIEDKVGKAVMKHSHLVREVDVRLSVRTGEFKGPKLRRCEVTLFTKKHGVIRAEEDSDTTYGSIDSAASIIQRKLRKIKEKDSDHGRHMKGFNRLKVREPEIQSVREPEVQKVEREDEEEEQDLAAPGLEEEDGEVLDKVVRTKYFDMPPLTVEEAREQLENVDHDFYAFRNEETGEINILYKRKDGGYGLIIPKDDGQVQKITEEPAKEEKTVAEQLSG</sequence>
<keyword evidence="6" id="KW-1185">Reference proteome</keyword>
<feature type="compositionally biased region" description="Basic and acidic residues" evidence="2">
    <location>
        <begin position="194"/>
        <end position="208"/>
    </location>
</feature>
<dbReference type="Pfam" id="PF16321">
    <property type="entry name" value="Ribosom_S30AE_C"/>
    <property type="match status" value="1"/>
</dbReference>
<accession>A0A199W937</accession>
<protein>
    <submittedName>
        <fullName evidence="4 7">Ribosome-binding factor PSRP1, chloroplastic</fullName>
    </submittedName>
</protein>
<dbReference type="Gramene" id="Aco017743.1.mrna1">
    <property type="protein sequence ID" value="Aco017743.1.mrna1"/>
    <property type="gene ID" value="Aco017743.1.path1"/>
</dbReference>
<evidence type="ECO:0000313" key="7">
    <source>
        <dbReference type="RefSeq" id="XP_020089220.1"/>
    </source>
</evidence>
<dbReference type="Proteomes" id="UP000092600">
    <property type="component" value="Unassembled WGS sequence"/>
</dbReference>
<feature type="compositionally biased region" description="Acidic residues" evidence="2">
    <location>
        <begin position="209"/>
        <end position="220"/>
    </location>
</feature>
<evidence type="ECO:0000256" key="2">
    <source>
        <dbReference type="SAM" id="MobiDB-lite"/>
    </source>
</evidence>
<gene>
    <name evidence="7" type="primary">LOC109710851</name>
    <name evidence="4" type="ORF">ACMD2_12162</name>
</gene>
<feature type="domain" description="Sigma 54 modulation/S30EA ribosomal protein C-terminal" evidence="3">
    <location>
        <begin position="231"/>
        <end position="284"/>
    </location>
</feature>
<dbReference type="GeneID" id="109710851"/>
<dbReference type="OrthoDB" id="10253151at2759"/>
<dbReference type="EMBL" id="LSRQ01000021">
    <property type="protein sequence ID" value="OAY85982.1"/>
    <property type="molecule type" value="Genomic_DNA"/>
</dbReference>
<reference evidence="4 5" key="1">
    <citation type="journal article" date="2016" name="DNA Res.">
        <title>The draft genome of MD-2 pineapple using hybrid error correction of long reads.</title>
        <authorList>
            <person name="Redwan R.M."/>
            <person name="Saidin A."/>
            <person name="Kumar S.V."/>
        </authorList>
    </citation>
    <scope>NUCLEOTIDE SEQUENCE [LARGE SCALE GENOMIC DNA]</scope>
    <source>
        <strain evidence="5">cv. MD2</strain>
        <tissue evidence="4">Leaf</tissue>
    </source>
</reference>
<dbReference type="STRING" id="4615.A0A199W937"/>
<dbReference type="Gene3D" id="3.30.505.50">
    <property type="entry name" value="Sigma 54 modulation/S30EA ribosomal protein, C-terminal domain"/>
    <property type="match status" value="1"/>
</dbReference>
<evidence type="ECO:0000313" key="6">
    <source>
        <dbReference type="Proteomes" id="UP000515123"/>
    </source>
</evidence>
<dbReference type="InterPro" id="IPR032528">
    <property type="entry name" value="Ribosom_S30AE_C"/>
</dbReference>
<dbReference type="HAMAP" id="MF_00839">
    <property type="entry name" value="HPF"/>
    <property type="match status" value="1"/>
</dbReference>
<dbReference type="SUPFAM" id="SSF69754">
    <property type="entry name" value="Ribosome binding protein Y (YfiA homologue)"/>
    <property type="match status" value="1"/>
</dbReference>
<dbReference type="FunFam" id="3.30.160.100:FF:000006">
    <property type="entry name" value="Ribosome-binding factor PSRP1, chloroplastic"/>
    <property type="match status" value="1"/>
</dbReference>